<evidence type="ECO:0000313" key="1">
    <source>
        <dbReference type="EMBL" id="KYF51650.1"/>
    </source>
</evidence>
<dbReference type="AlphaFoldDB" id="A0A150P7K9"/>
<reference evidence="1 2" key="1">
    <citation type="submission" date="2014-02" db="EMBL/GenBank/DDBJ databases">
        <title>The small core and large imbalanced accessory genome model reveals a collaborative survival strategy of Sorangium cellulosum strains in nature.</title>
        <authorList>
            <person name="Han K."/>
            <person name="Peng R."/>
            <person name="Blom J."/>
            <person name="Li Y.-Z."/>
        </authorList>
    </citation>
    <scope>NUCLEOTIDE SEQUENCE [LARGE SCALE GENOMIC DNA]</scope>
    <source>
        <strain evidence="1 2">So0157-18</strain>
    </source>
</reference>
<organism evidence="1 2">
    <name type="scientific">Sorangium cellulosum</name>
    <name type="common">Polyangium cellulosum</name>
    <dbReference type="NCBI Taxonomy" id="56"/>
    <lineage>
        <taxon>Bacteria</taxon>
        <taxon>Pseudomonadati</taxon>
        <taxon>Myxococcota</taxon>
        <taxon>Polyangia</taxon>
        <taxon>Polyangiales</taxon>
        <taxon>Polyangiaceae</taxon>
        <taxon>Sorangium</taxon>
    </lineage>
</organism>
<dbReference type="Proteomes" id="UP000075604">
    <property type="component" value="Unassembled WGS sequence"/>
</dbReference>
<sequence>MRGGFASAAIPFGSIVMYPIPLSLTAEAVSPGISEEMTMNAGKGPLPFGRETVASKEIDFPPCSTFTVSLSPFSVPVTFSGDGG</sequence>
<gene>
    <name evidence="1" type="ORF">BE04_41180</name>
</gene>
<accession>A0A150P7K9</accession>
<comment type="caution">
    <text evidence="1">The sequence shown here is derived from an EMBL/GenBank/DDBJ whole genome shotgun (WGS) entry which is preliminary data.</text>
</comment>
<evidence type="ECO:0000313" key="2">
    <source>
        <dbReference type="Proteomes" id="UP000075604"/>
    </source>
</evidence>
<proteinExistence type="predicted"/>
<dbReference type="EMBL" id="JELX01003655">
    <property type="protein sequence ID" value="KYF51650.1"/>
    <property type="molecule type" value="Genomic_DNA"/>
</dbReference>
<protein>
    <submittedName>
        <fullName evidence="1">Uncharacterized protein</fullName>
    </submittedName>
</protein>
<name>A0A150P7K9_SORCE</name>